<evidence type="ECO:0000313" key="2">
    <source>
        <dbReference type="Proteomes" id="UP001060085"/>
    </source>
</evidence>
<accession>A0ACC0B6F3</accession>
<gene>
    <name evidence="1" type="ORF">M9H77_18076</name>
</gene>
<dbReference type="EMBL" id="CM044704">
    <property type="protein sequence ID" value="KAI5668223.1"/>
    <property type="molecule type" value="Genomic_DNA"/>
</dbReference>
<reference evidence="2" key="1">
    <citation type="journal article" date="2023" name="Nat. Plants">
        <title>Single-cell RNA sequencing provides a high-resolution roadmap for understanding the multicellular compartmentation of specialized metabolism.</title>
        <authorList>
            <person name="Sun S."/>
            <person name="Shen X."/>
            <person name="Li Y."/>
            <person name="Li Y."/>
            <person name="Wang S."/>
            <person name="Li R."/>
            <person name="Zhang H."/>
            <person name="Shen G."/>
            <person name="Guo B."/>
            <person name="Wei J."/>
            <person name="Xu J."/>
            <person name="St-Pierre B."/>
            <person name="Chen S."/>
            <person name="Sun C."/>
        </authorList>
    </citation>
    <scope>NUCLEOTIDE SEQUENCE [LARGE SCALE GENOMIC DNA]</scope>
</reference>
<organism evidence="1 2">
    <name type="scientific">Catharanthus roseus</name>
    <name type="common">Madagascar periwinkle</name>
    <name type="synonym">Vinca rosea</name>
    <dbReference type="NCBI Taxonomy" id="4058"/>
    <lineage>
        <taxon>Eukaryota</taxon>
        <taxon>Viridiplantae</taxon>
        <taxon>Streptophyta</taxon>
        <taxon>Embryophyta</taxon>
        <taxon>Tracheophyta</taxon>
        <taxon>Spermatophyta</taxon>
        <taxon>Magnoliopsida</taxon>
        <taxon>eudicotyledons</taxon>
        <taxon>Gunneridae</taxon>
        <taxon>Pentapetalae</taxon>
        <taxon>asterids</taxon>
        <taxon>lamiids</taxon>
        <taxon>Gentianales</taxon>
        <taxon>Apocynaceae</taxon>
        <taxon>Rauvolfioideae</taxon>
        <taxon>Vinceae</taxon>
        <taxon>Catharanthinae</taxon>
        <taxon>Catharanthus</taxon>
    </lineage>
</organism>
<evidence type="ECO:0000313" key="1">
    <source>
        <dbReference type="EMBL" id="KAI5668223.1"/>
    </source>
</evidence>
<keyword evidence="2" id="KW-1185">Reference proteome</keyword>
<comment type="caution">
    <text evidence="1">The sequence shown here is derived from an EMBL/GenBank/DDBJ whole genome shotgun (WGS) entry which is preliminary data.</text>
</comment>
<proteinExistence type="predicted"/>
<sequence length="1389" mass="156117">MDKPEISGSNELQCVGKLEIVRPKPVGFLCGSIPVPTDKAFHDFDSALIPSAQTVQAPRYRMIPTETDLNMLPLLSSIPDKVFPSTSFQAKTSADLPWENGTITSNLARKGEALAVSGLVEYGDEIDIIAPTDILKQIFKMPYSRARLSIAVHRIGQTLVLNTGPDVEEGEKLLRRRNNKAKCADKSLFLNFAMHSVRMEACDCPPNHHTKSKETSGSCVLPGQFQSREESLHPMQGHECPGECNHIARDKGLNHHREYSQTKQGDLFWEKKKSKKSKGHNAVKKVSQVKEKPRCSVQESDKFRRANNDGFLRVLFWQFHNFRMLLGSDLLIFSNEKYVAVSLHLWDVSRQVTPLTWLEAWLDNVMASVPELAICYHQDGVVQGYELLKTEDIFLLKGVSEDGTPAFHPHVVQQNGLMVLRFLQENCKQDPGAYWLHKSPGEDVIQLFDLSVMPKKHPTEECDDAQSVLPSLIHRGRSDSLLSLGTLLYRIAHRLSLSMTPDKRARSIRFLRQCLDFLDEPDHLVVRAFAHEQFARLLLTYDEEVDLTSEVLGMNSEVIVTDAEEDSFEVLAGNSESTFHDVVTSGVLGFEPRKDDETMENVEVEDCDKKALDSNLSSPRTVTVSSEPLVADAVDVASSSSQGYSNYDSSRSSGHVGQNISDPISSKLTAIHHVSQAIQSVRWKRQLQSTESEVPYTNSIQDELHSQTDFSICACGDADCIEVCDIREWLPTSKLDDKSWKLVLLLGESYLALGQAYKDDRQPFQALKVVELACLVYGSMPQHHEDKRFISSMMCSSPTEMEIISRCDKPVGDDCLTIEQVSSNLPFWAKAWTLVGDVYVEFHLIKGKEESDQSQKKSFTKEVRMSSEVLKEVERLRKKMGQFSQNCSSCSLINCSCQSDRASSGSSASSSSGSVHPLAYGRKQSKKSSARGTSYSHLGSNEEDQVHREALDTHSETNLKDKTQVSNGGIFRYVTNPVIGDGDYNLIGAVDCYEEARKAIEQNSSSTGEFQSVTRKKGWACNELGRSQLKRGDLDGAEVYFADAINTFKEVSDYTNIVLINCNLGHGKRASAEEMITKLETFKKHAIFQNAYKHALENAKLEYSESLRYYGAAKMELNAISGDEHSGLKDEVCTQFAHTYLRLGMLLAREDTVAEVYENGVFEDYISPIVTRSKRERRKHEISANEAIREALSVYESLGELRKQEAAYAYFQLACYQRDCCLKFLNSDRKKNTMSRGENQRVKQYSSLADRNWQKSMDFYGPATHPVMYLTILIERAALSLSLSSSLHSTLLLESALTRLLEGRHLSENKLLYHDSPEICAKFWSELQMLLKKVLSMTLSTNAQKYAVNSHQTSTNKSADVAKLRELYKLSLKSTDFSQLHAMHNLWTS</sequence>
<name>A0ACC0B6F3_CATRO</name>
<protein>
    <submittedName>
        <fullName evidence="1">Uncharacterized protein</fullName>
    </submittedName>
</protein>
<dbReference type="Proteomes" id="UP001060085">
    <property type="component" value="Linkage Group LG04"/>
</dbReference>